<comment type="caution">
    <text evidence="2">The sequence shown here is derived from an EMBL/GenBank/DDBJ whole genome shotgun (WGS) entry which is preliminary data.</text>
</comment>
<organism evidence="2 3">
    <name type="scientific">Niabella ginsengisoli</name>
    <dbReference type="NCBI Taxonomy" id="522298"/>
    <lineage>
        <taxon>Bacteria</taxon>
        <taxon>Pseudomonadati</taxon>
        <taxon>Bacteroidota</taxon>
        <taxon>Chitinophagia</taxon>
        <taxon>Chitinophagales</taxon>
        <taxon>Chitinophagaceae</taxon>
        <taxon>Niabella</taxon>
    </lineage>
</organism>
<dbReference type="InterPro" id="IPR004843">
    <property type="entry name" value="Calcineurin-like_PHP"/>
</dbReference>
<accession>A0ABS9SGP1</accession>
<evidence type="ECO:0000259" key="1">
    <source>
        <dbReference type="Pfam" id="PF00149"/>
    </source>
</evidence>
<dbReference type="Pfam" id="PF00149">
    <property type="entry name" value="Metallophos"/>
    <property type="match status" value="1"/>
</dbReference>
<dbReference type="Gene3D" id="3.60.21.10">
    <property type="match status" value="1"/>
</dbReference>
<keyword evidence="3" id="KW-1185">Reference proteome</keyword>
<sequence>MIADKTAIVILGMICSIAAWAQPKVAQRIILIGDAGEINHQQTTVVPDAAGKVLPNITTVFYLGDNIYPRGMGLPGTEDAIKGRDILQSQFEPFRAKETPVYFLPGNHDWDRMGKRGLEKIKAQSAFINGRNDPGLKMIPADGCPDPIAIPIGREAVVIAYDSEWWLFQHNKENKDTDCDCDTESDILDKLAALFLQNKDKLIFLASHHPFRSYGVHGGKYTWKDHLFPFTAINKNAYVPLPGLGSLYPLLRKSVF</sequence>
<protein>
    <submittedName>
        <fullName evidence="2">Metallophosphoesterase</fullName>
    </submittedName>
</protein>
<evidence type="ECO:0000313" key="2">
    <source>
        <dbReference type="EMBL" id="MCH5597534.1"/>
    </source>
</evidence>
<evidence type="ECO:0000313" key="3">
    <source>
        <dbReference type="Proteomes" id="UP001202248"/>
    </source>
</evidence>
<gene>
    <name evidence="2" type="ORF">MKP09_06255</name>
</gene>
<dbReference type="EMBL" id="JAKWBL010000001">
    <property type="protein sequence ID" value="MCH5597534.1"/>
    <property type="molecule type" value="Genomic_DNA"/>
</dbReference>
<reference evidence="2 3" key="1">
    <citation type="submission" date="2022-02" db="EMBL/GenBank/DDBJ databases">
        <authorList>
            <person name="Min J."/>
        </authorList>
    </citation>
    <scope>NUCLEOTIDE SEQUENCE [LARGE SCALE GENOMIC DNA]</scope>
    <source>
        <strain evidence="2 3">GR10-1</strain>
    </source>
</reference>
<dbReference type="Proteomes" id="UP001202248">
    <property type="component" value="Unassembled WGS sequence"/>
</dbReference>
<name>A0ABS9SGP1_9BACT</name>
<dbReference type="SUPFAM" id="SSF56300">
    <property type="entry name" value="Metallo-dependent phosphatases"/>
    <property type="match status" value="1"/>
</dbReference>
<proteinExistence type="predicted"/>
<dbReference type="InterPro" id="IPR029052">
    <property type="entry name" value="Metallo-depent_PP-like"/>
</dbReference>
<dbReference type="RefSeq" id="WP_240826915.1">
    <property type="nucleotide sequence ID" value="NZ_JAKWBL010000001.1"/>
</dbReference>
<feature type="domain" description="Calcineurin-like phosphoesterase" evidence="1">
    <location>
        <begin position="28"/>
        <end position="225"/>
    </location>
</feature>